<proteinExistence type="inferred from homology"/>
<dbReference type="PRINTS" id="PR00080">
    <property type="entry name" value="SDRFAMILY"/>
</dbReference>
<dbReference type="PRINTS" id="PR00081">
    <property type="entry name" value="GDHRDH"/>
</dbReference>
<evidence type="ECO:0000256" key="3">
    <source>
        <dbReference type="RuleBase" id="RU000363"/>
    </source>
</evidence>
<dbReference type="InterPro" id="IPR020904">
    <property type="entry name" value="Sc_DH/Rdtase_CS"/>
</dbReference>
<evidence type="ECO:0000256" key="2">
    <source>
        <dbReference type="ARBA" id="ARBA00023002"/>
    </source>
</evidence>
<evidence type="ECO:0000313" key="4">
    <source>
        <dbReference type="EMBL" id="MDM1552781.1"/>
    </source>
</evidence>
<dbReference type="InterPro" id="IPR002347">
    <property type="entry name" value="SDR_fam"/>
</dbReference>
<protein>
    <submittedName>
        <fullName evidence="4">SDR family NAD(P)-dependent oxidoreductase</fullName>
    </submittedName>
</protein>
<comment type="caution">
    <text evidence="4">The sequence shown here is derived from an EMBL/GenBank/DDBJ whole genome shotgun (WGS) entry which is preliminary data.</text>
</comment>
<dbReference type="EMBL" id="JACALR010000009">
    <property type="protein sequence ID" value="MDM1552781.1"/>
    <property type="molecule type" value="Genomic_DNA"/>
</dbReference>
<dbReference type="PANTHER" id="PTHR42901:SF1">
    <property type="entry name" value="ALCOHOL DEHYDROGENASE"/>
    <property type="match status" value="1"/>
</dbReference>
<accession>A0AAW7DR49</accession>
<evidence type="ECO:0000256" key="1">
    <source>
        <dbReference type="ARBA" id="ARBA00006484"/>
    </source>
</evidence>
<dbReference type="Gene3D" id="3.40.50.720">
    <property type="entry name" value="NAD(P)-binding Rossmann-like Domain"/>
    <property type="match status" value="1"/>
</dbReference>
<dbReference type="Pfam" id="PF00106">
    <property type="entry name" value="adh_short"/>
    <property type="match status" value="1"/>
</dbReference>
<sequence>MKRTVFITGATSGIGMATAKKLAPNYRLILCGRRQDRLDEIQAELSQITEVKTIQFDVRDKEAVFNAVESLENEWKNIDVLINNAGNAHGLAPFDTADLEDLEAMIDINVKGLIYVSKAIIPILKQSSNAHIINLSSIAGKEVYPNGGTYCASKAAVESLSKGMRYDLLPYGIKVSNIAPGAVETEFSLVRFKGNQELSDNVYKGFEPLVGEDIANAIEYLLQQPEHVQIADVTIFPKAQAGGTVIYKG</sequence>
<organism evidence="4 5">
    <name type="scientific">Empedobacter falsenii</name>
    <dbReference type="NCBI Taxonomy" id="343874"/>
    <lineage>
        <taxon>Bacteria</taxon>
        <taxon>Pseudomonadati</taxon>
        <taxon>Bacteroidota</taxon>
        <taxon>Flavobacteriia</taxon>
        <taxon>Flavobacteriales</taxon>
        <taxon>Weeksellaceae</taxon>
        <taxon>Empedobacter</taxon>
    </lineage>
</organism>
<dbReference type="GO" id="GO:0016616">
    <property type="term" value="F:oxidoreductase activity, acting on the CH-OH group of donors, NAD or NADP as acceptor"/>
    <property type="evidence" value="ECO:0007669"/>
    <property type="project" value="UniProtKB-ARBA"/>
</dbReference>
<dbReference type="Proteomes" id="UP001173578">
    <property type="component" value="Unassembled WGS sequence"/>
</dbReference>
<dbReference type="FunFam" id="3.40.50.720:FF:000047">
    <property type="entry name" value="NADP-dependent L-serine/L-allo-threonine dehydrogenase"/>
    <property type="match status" value="1"/>
</dbReference>
<comment type="similarity">
    <text evidence="1 3">Belongs to the short-chain dehydrogenases/reductases (SDR) family.</text>
</comment>
<keyword evidence="2" id="KW-0560">Oxidoreductase</keyword>
<gene>
    <name evidence="4" type="ORF">HX095_16385</name>
</gene>
<dbReference type="AlphaFoldDB" id="A0AAW7DR49"/>
<dbReference type="PANTHER" id="PTHR42901">
    <property type="entry name" value="ALCOHOL DEHYDROGENASE"/>
    <property type="match status" value="1"/>
</dbReference>
<dbReference type="PROSITE" id="PS00061">
    <property type="entry name" value="ADH_SHORT"/>
    <property type="match status" value="1"/>
</dbReference>
<evidence type="ECO:0000313" key="5">
    <source>
        <dbReference type="Proteomes" id="UP001173578"/>
    </source>
</evidence>
<dbReference type="InterPro" id="IPR036291">
    <property type="entry name" value="NAD(P)-bd_dom_sf"/>
</dbReference>
<reference evidence="4" key="1">
    <citation type="submission" date="2020-06" db="EMBL/GenBank/DDBJ databases">
        <authorList>
            <person name="Dong N."/>
        </authorList>
    </citation>
    <scope>NUCLEOTIDE SEQUENCE</scope>
    <source>
        <strain evidence="4">210</strain>
    </source>
</reference>
<dbReference type="SUPFAM" id="SSF51735">
    <property type="entry name" value="NAD(P)-binding Rossmann-fold domains"/>
    <property type="match status" value="1"/>
</dbReference>
<reference evidence="4" key="2">
    <citation type="journal article" date="2022" name="Sci. Total Environ.">
        <title>Prevalence, transmission, and molecular epidemiology of tet(X)-positive bacteria among humans, animals, and environmental niches in China: An epidemiological, and genomic-based study.</title>
        <authorList>
            <person name="Dong N."/>
            <person name="Zeng Y."/>
            <person name="Cai C."/>
            <person name="Sun C."/>
            <person name="Lu J."/>
            <person name="Liu C."/>
            <person name="Zhou H."/>
            <person name="Sun Q."/>
            <person name="Shu L."/>
            <person name="Wang H."/>
            <person name="Wang Y."/>
            <person name="Wang S."/>
            <person name="Wu C."/>
            <person name="Chan E.W."/>
            <person name="Chen G."/>
            <person name="Shen Z."/>
            <person name="Chen S."/>
            <person name="Zhang R."/>
        </authorList>
    </citation>
    <scope>NUCLEOTIDE SEQUENCE</scope>
    <source>
        <strain evidence="4">210</strain>
    </source>
</reference>
<dbReference type="RefSeq" id="WP_286487167.1">
    <property type="nucleotide sequence ID" value="NZ_JACALR010000009.1"/>
</dbReference>
<name>A0AAW7DR49_9FLAO</name>